<feature type="region of interest" description="Disordered" evidence="1">
    <location>
        <begin position="1"/>
        <end position="47"/>
    </location>
</feature>
<protein>
    <submittedName>
        <fullName evidence="2">Uncharacterized protein</fullName>
    </submittedName>
</protein>
<dbReference type="EMBL" id="MU853407">
    <property type="protein sequence ID" value="KAK4134995.1"/>
    <property type="molecule type" value="Genomic_DNA"/>
</dbReference>
<organism evidence="2 3">
    <name type="scientific">Trichocladium antarcticum</name>
    <dbReference type="NCBI Taxonomy" id="1450529"/>
    <lineage>
        <taxon>Eukaryota</taxon>
        <taxon>Fungi</taxon>
        <taxon>Dikarya</taxon>
        <taxon>Ascomycota</taxon>
        <taxon>Pezizomycotina</taxon>
        <taxon>Sordariomycetes</taxon>
        <taxon>Sordariomycetidae</taxon>
        <taxon>Sordariales</taxon>
        <taxon>Chaetomiaceae</taxon>
        <taxon>Trichocladium</taxon>
    </lineage>
</organism>
<evidence type="ECO:0000313" key="3">
    <source>
        <dbReference type="Proteomes" id="UP001304895"/>
    </source>
</evidence>
<evidence type="ECO:0000313" key="2">
    <source>
        <dbReference type="EMBL" id="KAK4134995.1"/>
    </source>
</evidence>
<reference evidence="2" key="2">
    <citation type="submission" date="2023-05" db="EMBL/GenBank/DDBJ databases">
        <authorList>
            <consortium name="Lawrence Berkeley National Laboratory"/>
            <person name="Steindorff A."/>
            <person name="Hensen N."/>
            <person name="Bonometti L."/>
            <person name="Westerberg I."/>
            <person name="Brannstrom I.O."/>
            <person name="Guillou S."/>
            <person name="Cros-Aarteil S."/>
            <person name="Calhoun S."/>
            <person name="Haridas S."/>
            <person name="Kuo A."/>
            <person name="Mondo S."/>
            <person name="Pangilinan J."/>
            <person name="Riley R."/>
            <person name="Labutti K."/>
            <person name="Andreopoulos B."/>
            <person name="Lipzen A."/>
            <person name="Chen C."/>
            <person name="Yanf M."/>
            <person name="Daum C."/>
            <person name="Ng V."/>
            <person name="Clum A."/>
            <person name="Ohm R."/>
            <person name="Martin F."/>
            <person name="Silar P."/>
            <person name="Natvig D."/>
            <person name="Lalanne C."/>
            <person name="Gautier V."/>
            <person name="Ament-Velasquez S.L."/>
            <person name="Kruys A."/>
            <person name="Hutchinson M.I."/>
            <person name="Powell A.J."/>
            <person name="Barry K."/>
            <person name="Miller A.N."/>
            <person name="Grigoriev I.V."/>
            <person name="Debuchy R."/>
            <person name="Gladieux P."/>
            <person name="Thoren M.H."/>
            <person name="Johannesson H."/>
        </authorList>
    </citation>
    <scope>NUCLEOTIDE SEQUENCE</scope>
    <source>
        <strain evidence="2">CBS 123565</strain>
    </source>
</reference>
<keyword evidence="3" id="KW-1185">Reference proteome</keyword>
<dbReference type="AlphaFoldDB" id="A0AAN6ULL1"/>
<dbReference type="Proteomes" id="UP001304895">
    <property type="component" value="Unassembled WGS sequence"/>
</dbReference>
<sequence length="167" mass="18243">MHLETQGSVVAPGDGRSAAKPCSPDPANWDRRTNAHPTSHVPHPRPWRAISDREVGCLVPGTIQQAPQGMKWRVCRFEQISRSHCKGLWNNSTNRRFMGSQRQARGISRGLVRFIENRCQCGTGLARVPGTSAVGGASWRCRGAGVDPVAGLNLSRLASSPSPLPWW</sequence>
<proteinExistence type="predicted"/>
<reference evidence="2" key="1">
    <citation type="journal article" date="2023" name="Mol. Phylogenet. Evol.">
        <title>Genome-scale phylogeny and comparative genomics of the fungal order Sordariales.</title>
        <authorList>
            <person name="Hensen N."/>
            <person name="Bonometti L."/>
            <person name="Westerberg I."/>
            <person name="Brannstrom I.O."/>
            <person name="Guillou S."/>
            <person name="Cros-Aarteil S."/>
            <person name="Calhoun S."/>
            <person name="Haridas S."/>
            <person name="Kuo A."/>
            <person name="Mondo S."/>
            <person name="Pangilinan J."/>
            <person name="Riley R."/>
            <person name="LaButti K."/>
            <person name="Andreopoulos B."/>
            <person name="Lipzen A."/>
            <person name="Chen C."/>
            <person name="Yan M."/>
            <person name="Daum C."/>
            <person name="Ng V."/>
            <person name="Clum A."/>
            <person name="Steindorff A."/>
            <person name="Ohm R.A."/>
            <person name="Martin F."/>
            <person name="Silar P."/>
            <person name="Natvig D.O."/>
            <person name="Lalanne C."/>
            <person name="Gautier V."/>
            <person name="Ament-Velasquez S.L."/>
            <person name="Kruys A."/>
            <person name="Hutchinson M.I."/>
            <person name="Powell A.J."/>
            <person name="Barry K."/>
            <person name="Miller A.N."/>
            <person name="Grigoriev I.V."/>
            <person name="Debuchy R."/>
            <person name="Gladieux P."/>
            <person name="Hiltunen Thoren M."/>
            <person name="Johannesson H."/>
        </authorList>
    </citation>
    <scope>NUCLEOTIDE SEQUENCE</scope>
    <source>
        <strain evidence="2">CBS 123565</strain>
    </source>
</reference>
<accession>A0AAN6ULL1</accession>
<gene>
    <name evidence="2" type="ORF">BT67DRAFT_288848</name>
</gene>
<name>A0AAN6ULL1_9PEZI</name>
<evidence type="ECO:0000256" key="1">
    <source>
        <dbReference type="SAM" id="MobiDB-lite"/>
    </source>
</evidence>
<comment type="caution">
    <text evidence="2">The sequence shown here is derived from an EMBL/GenBank/DDBJ whole genome shotgun (WGS) entry which is preliminary data.</text>
</comment>